<keyword evidence="2" id="KW-0560">Oxidoreductase</keyword>
<dbReference type="EMBL" id="CP040077">
    <property type="protein sequence ID" value="QCP48909.1"/>
    <property type="molecule type" value="Genomic_DNA"/>
</dbReference>
<feature type="domain" description="VOC" evidence="1">
    <location>
        <begin position="2"/>
        <end position="126"/>
    </location>
</feature>
<gene>
    <name evidence="2" type="ORF">FAZ95_06755</name>
</gene>
<evidence type="ECO:0000313" key="3">
    <source>
        <dbReference type="Proteomes" id="UP000298656"/>
    </source>
</evidence>
<organism evidence="2 3">
    <name type="scientific">Trinickia violacea</name>
    <dbReference type="NCBI Taxonomy" id="2571746"/>
    <lineage>
        <taxon>Bacteria</taxon>
        <taxon>Pseudomonadati</taxon>
        <taxon>Pseudomonadota</taxon>
        <taxon>Betaproteobacteria</taxon>
        <taxon>Burkholderiales</taxon>
        <taxon>Burkholderiaceae</taxon>
        <taxon>Trinickia</taxon>
    </lineage>
</organism>
<dbReference type="RefSeq" id="WP_137331740.1">
    <property type="nucleotide sequence ID" value="NZ_CP040077.1"/>
</dbReference>
<protein>
    <submittedName>
        <fullName evidence="2">Extradiol dioxygenase</fullName>
    </submittedName>
</protein>
<dbReference type="Pfam" id="PF00903">
    <property type="entry name" value="Glyoxalase"/>
    <property type="match status" value="1"/>
</dbReference>
<accession>A0A4P8ISS8</accession>
<dbReference type="KEGG" id="tvl:FAZ95_06755"/>
<keyword evidence="3" id="KW-1185">Reference proteome</keyword>
<sequence length="137" mass="15328">MKLDHATIVTKDLEAARHFFCAVAGLTEGRRPPFGVDGHWLYADGRPVIHLVEATVPSFEGALQGRPAPRMDHVAFRVGDGHAWRALIERLHLNCVPFEVAEVPLTGERQVFVALGPGVVIEFVTRLDRFFERDFRG</sequence>
<dbReference type="InterPro" id="IPR037523">
    <property type="entry name" value="VOC_core"/>
</dbReference>
<reference evidence="2 3" key="1">
    <citation type="submission" date="2019-05" db="EMBL/GenBank/DDBJ databases">
        <title>Burkholderia sp. DHOD12, isolated from subtropical forest soil.</title>
        <authorList>
            <person name="Gao Z.-H."/>
            <person name="Qiu L.-H."/>
        </authorList>
    </citation>
    <scope>NUCLEOTIDE SEQUENCE [LARGE SCALE GENOMIC DNA]</scope>
    <source>
        <strain evidence="2 3">DHOD12</strain>
    </source>
</reference>
<evidence type="ECO:0000259" key="1">
    <source>
        <dbReference type="PROSITE" id="PS51819"/>
    </source>
</evidence>
<dbReference type="OrthoDB" id="8562712at2"/>
<dbReference type="Gene3D" id="3.10.180.10">
    <property type="entry name" value="2,3-Dihydroxybiphenyl 1,2-Dioxygenase, domain 1"/>
    <property type="match status" value="1"/>
</dbReference>
<dbReference type="GO" id="GO:0051213">
    <property type="term" value="F:dioxygenase activity"/>
    <property type="evidence" value="ECO:0007669"/>
    <property type="project" value="UniProtKB-KW"/>
</dbReference>
<proteinExistence type="predicted"/>
<dbReference type="SUPFAM" id="SSF54593">
    <property type="entry name" value="Glyoxalase/Bleomycin resistance protein/Dihydroxybiphenyl dioxygenase"/>
    <property type="match status" value="1"/>
</dbReference>
<dbReference type="InterPro" id="IPR004360">
    <property type="entry name" value="Glyas_Fos-R_dOase_dom"/>
</dbReference>
<dbReference type="AlphaFoldDB" id="A0A4P8ISS8"/>
<keyword evidence="2" id="KW-0223">Dioxygenase</keyword>
<evidence type="ECO:0000313" key="2">
    <source>
        <dbReference type="EMBL" id="QCP48909.1"/>
    </source>
</evidence>
<dbReference type="Proteomes" id="UP000298656">
    <property type="component" value="Chromosome 1"/>
</dbReference>
<name>A0A4P8ISS8_9BURK</name>
<dbReference type="InterPro" id="IPR029068">
    <property type="entry name" value="Glyas_Bleomycin-R_OHBP_Dase"/>
</dbReference>
<dbReference type="PROSITE" id="PS51819">
    <property type="entry name" value="VOC"/>
    <property type="match status" value="1"/>
</dbReference>